<keyword evidence="2" id="KW-1185">Reference proteome</keyword>
<evidence type="ECO:0000313" key="2">
    <source>
        <dbReference type="Proteomes" id="UP000789901"/>
    </source>
</evidence>
<organism evidence="1 2">
    <name type="scientific">Gigaspora margarita</name>
    <dbReference type="NCBI Taxonomy" id="4874"/>
    <lineage>
        <taxon>Eukaryota</taxon>
        <taxon>Fungi</taxon>
        <taxon>Fungi incertae sedis</taxon>
        <taxon>Mucoromycota</taxon>
        <taxon>Glomeromycotina</taxon>
        <taxon>Glomeromycetes</taxon>
        <taxon>Diversisporales</taxon>
        <taxon>Gigasporaceae</taxon>
        <taxon>Gigaspora</taxon>
    </lineage>
</organism>
<evidence type="ECO:0000313" key="1">
    <source>
        <dbReference type="EMBL" id="CAG8815555.1"/>
    </source>
</evidence>
<comment type="caution">
    <text evidence="1">The sequence shown here is derived from an EMBL/GenBank/DDBJ whole genome shotgun (WGS) entry which is preliminary data.</text>
</comment>
<gene>
    <name evidence="1" type="ORF">GMARGA_LOCUS26321</name>
</gene>
<dbReference type="Proteomes" id="UP000789901">
    <property type="component" value="Unassembled WGS sequence"/>
</dbReference>
<sequence>TVWYMLQSVNKYQIFEIEHSVKLYNNGFVEEAIDIPLILVNELIPTNQLENVVELWELHFFHLLEHLVYAQFHIMLIPKCWYKDEKQLEDDLILWQQLFTNRFKEQRRSEISSNNREYFITLYKIPYKSVYKSLD</sequence>
<feature type="non-terminal residue" evidence="1">
    <location>
        <position position="1"/>
    </location>
</feature>
<dbReference type="EMBL" id="CAJVQB010030436">
    <property type="protein sequence ID" value="CAG8815555.1"/>
    <property type="molecule type" value="Genomic_DNA"/>
</dbReference>
<protein>
    <submittedName>
        <fullName evidence="1">28164_t:CDS:1</fullName>
    </submittedName>
</protein>
<proteinExistence type="predicted"/>
<name>A0ABN7W4F4_GIGMA</name>
<reference evidence="1 2" key="1">
    <citation type="submission" date="2021-06" db="EMBL/GenBank/DDBJ databases">
        <authorList>
            <person name="Kallberg Y."/>
            <person name="Tangrot J."/>
            <person name="Rosling A."/>
        </authorList>
    </citation>
    <scope>NUCLEOTIDE SEQUENCE [LARGE SCALE GENOMIC DNA]</scope>
    <source>
        <strain evidence="1 2">120-4 pot B 10/14</strain>
    </source>
</reference>
<accession>A0ABN7W4F4</accession>